<evidence type="ECO:0000313" key="2">
    <source>
        <dbReference type="Proteomes" id="UP001548713"/>
    </source>
</evidence>
<dbReference type="Proteomes" id="UP001548713">
    <property type="component" value="Unassembled WGS sequence"/>
</dbReference>
<proteinExistence type="predicted"/>
<comment type="caution">
    <text evidence="1">The sequence shown here is derived from an EMBL/GenBank/DDBJ whole genome shotgun (WGS) entry which is preliminary data.</text>
</comment>
<accession>A0ABV2CXC5</accession>
<protein>
    <submittedName>
        <fullName evidence="1">DUF1192 domain-containing protein</fullName>
    </submittedName>
</protein>
<dbReference type="EMBL" id="JBEWLY010000004">
    <property type="protein sequence ID" value="MET1754069.1"/>
    <property type="molecule type" value="Genomic_DNA"/>
</dbReference>
<dbReference type="InterPro" id="IPR009579">
    <property type="entry name" value="DUF1192"/>
</dbReference>
<name>A0ABV2CXC5_9SPHN</name>
<keyword evidence="2" id="KW-1185">Reference proteome</keyword>
<reference evidence="1 2" key="1">
    <citation type="submission" date="2024-07" db="EMBL/GenBank/DDBJ databases">
        <title>Novosphingobium kalidii RD2P27.</title>
        <authorList>
            <person name="Sun J.-Q."/>
        </authorList>
    </citation>
    <scope>NUCLEOTIDE SEQUENCE [LARGE SCALE GENOMIC DNA]</scope>
    <source>
        <strain evidence="1 2">RD2P27</strain>
    </source>
</reference>
<gene>
    <name evidence="1" type="ORF">ABVV53_01110</name>
</gene>
<organism evidence="1 2">
    <name type="scientific">Novosphingobium kalidii</name>
    <dbReference type="NCBI Taxonomy" id="3230299"/>
    <lineage>
        <taxon>Bacteria</taxon>
        <taxon>Pseudomonadati</taxon>
        <taxon>Pseudomonadota</taxon>
        <taxon>Alphaproteobacteria</taxon>
        <taxon>Sphingomonadales</taxon>
        <taxon>Sphingomonadaceae</taxon>
        <taxon>Novosphingobium</taxon>
    </lineage>
</organism>
<dbReference type="Pfam" id="PF06698">
    <property type="entry name" value="DUF1192"/>
    <property type="match status" value="1"/>
</dbReference>
<evidence type="ECO:0000313" key="1">
    <source>
        <dbReference type="EMBL" id="MET1754069.1"/>
    </source>
</evidence>
<sequence length="72" mass="8085">MDDDERPRRRSTEGDFGAASLLASESLESYSLDELDARIALLEAEIDRIRTHRGKTAAHMLAAESLFRPKQP</sequence>